<proteinExistence type="predicted"/>
<protein>
    <submittedName>
        <fullName evidence="1">Uncharacterized protein</fullName>
    </submittedName>
</protein>
<gene>
    <name evidence="1" type="ORF">dnl_02610</name>
</gene>
<reference evidence="1" key="1">
    <citation type="journal article" date="2021" name="Microb. Physiol.">
        <title>Proteogenomic Insights into the Physiology of Marine, Sulfate-Reducing, Filamentous Desulfonema limicola and Desulfonema magnum.</title>
        <authorList>
            <person name="Schnaars V."/>
            <person name="Wohlbrand L."/>
            <person name="Scheve S."/>
            <person name="Hinrichs C."/>
            <person name="Reinhardt R."/>
            <person name="Rabus R."/>
        </authorList>
    </citation>
    <scope>NUCLEOTIDE SEQUENCE</scope>
    <source>
        <strain evidence="1">5ac10</strain>
    </source>
</reference>
<organism evidence="1 2">
    <name type="scientific">Desulfonema limicola</name>
    <dbReference type="NCBI Taxonomy" id="45656"/>
    <lineage>
        <taxon>Bacteria</taxon>
        <taxon>Pseudomonadati</taxon>
        <taxon>Thermodesulfobacteriota</taxon>
        <taxon>Desulfobacteria</taxon>
        <taxon>Desulfobacterales</taxon>
        <taxon>Desulfococcaceae</taxon>
        <taxon>Desulfonema</taxon>
    </lineage>
</organism>
<evidence type="ECO:0000313" key="2">
    <source>
        <dbReference type="Proteomes" id="UP000663720"/>
    </source>
</evidence>
<dbReference type="Proteomes" id="UP000663720">
    <property type="component" value="Chromosome"/>
</dbReference>
<dbReference type="EMBL" id="CP061799">
    <property type="protein sequence ID" value="QTA78052.1"/>
    <property type="molecule type" value="Genomic_DNA"/>
</dbReference>
<sequence length="174" mass="20012">MIDISVSYNRYKFLGYEFLTWVWFIIEKDRGLLSKIDPDIAALDIGNRIVLENKVNDAVESITIKGDDAGLEEGVLALRKGAVVTELNLIYKSGDNEWKFTVKGESFHIANLKTPETGPVETGDDIEGMVLEKIFLYDKIVNFTDNLYKYFIKLRLSTDWNENVVLLMKDWIHK</sequence>
<accession>A0A975B3D3</accession>
<dbReference type="RefSeq" id="WP_207689954.1">
    <property type="nucleotide sequence ID" value="NZ_CP061799.1"/>
</dbReference>
<keyword evidence="2" id="KW-1185">Reference proteome</keyword>
<name>A0A975B3D3_9BACT</name>
<evidence type="ECO:0000313" key="1">
    <source>
        <dbReference type="EMBL" id="QTA78052.1"/>
    </source>
</evidence>
<dbReference type="KEGG" id="dli:dnl_02610"/>
<dbReference type="AlphaFoldDB" id="A0A975B3D3"/>